<gene>
    <name evidence="1" type="ORF">B5S_0199</name>
</gene>
<accession>J9PQJ5</accession>
<proteinExistence type="predicted"/>
<organism evidence="1 2">
    <name type="scientific">Bacillus phage B5S</name>
    <dbReference type="NCBI Taxonomy" id="1126949"/>
    <lineage>
        <taxon>Viruses</taxon>
        <taxon>Duplodnaviria</taxon>
        <taxon>Heunggongvirae</taxon>
        <taxon>Uroviricota</taxon>
        <taxon>Caudoviricetes</taxon>
        <taxon>Herelleviridae</taxon>
        <taxon>Bastillevirinae</taxon>
        <taxon>Bequatrovirus</taxon>
        <taxon>Bequatrovirus B4</taxon>
    </lineage>
</organism>
<dbReference type="EMBL" id="JN797796">
    <property type="protein sequence ID" value="AEW47433.1"/>
    <property type="molecule type" value="Genomic_DNA"/>
</dbReference>
<dbReference type="Proteomes" id="UP000006291">
    <property type="component" value="Segment"/>
</dbReference>
<name>J9PQJ5_9CAUD</name>
<evidence type="ECO:0000313" key="1">
    <source>
        <dbReference type="EMBL" id="AEW47433.1"/>
    </source>
</evidence>
<reference evidence="1 2" key="1">
    <citation type="submission" date="2011-09" db="EMBL/GenBank/DDBJ databases">
        <title>Complete Genome Sequence of Bacillus cereus Bacteriophage B5S.</title>
        <authorList>
            <person name="Lee J.-H."/>
            <person name="Shin H."/>
            <person name="Son B."/>
            <person name="Ryu S."/>
        </authorList>
    </citation>
    <scope>NUCLEOTIDE SEQUENCE [LARGE SCALE GENOMIC DNA]</scope>
</reference>
<evidence type="ECO:0000313" key="2">
    <source>
        <dbReference type="Proteomes" id="UP000006291"/>
    </source>
</evidence>
<protein>
    <submittedName>
        <fullName evidence="1">Uncharacterized protein</fullName>
    </submittedName>
</protein>
<sequence length="80" mass="9253">MAKVHKVTLYLVDANGDYDWHSNESMVNEVEHHLETRMDVMTRVTSVQSSEEFEWDDDLAINKTNATPEDHEVYLKGEGN</sequence>